<sequence>MHLGHDGEFVSTARTPPFRKHHKVVWEDSNFDYVFGPSVGRSGGIICIWDSSLFLKNNATISNYFVLIEGVWKTSGSRLLLISIYIPQELSEKRLLWDYLCQVIDRCDGETLVMGDFNEVWVAFERVGSGFHVAAALAFNNFIVPAGLFDIPLGDYSFK</sequence>
<dbReference type="InterPro" id="IPR036691">
    <property type="entry name" value="Endo/exonu/phosph_ase_sf"/>
</dbReference>
<evidence type="ECO:0000313" key="2">
    <source>
        <dbReference type="Proteomes" id="UP000235145"/>
    </source>
</evidence>
<evidence type="ECO:0008006" key="3">
    <source>
        <dbReference type="Google" id="ProtNLM"/>
    </source>
</evidence>
<dbReference type="Proteomes" id="UP000235145">
    <property type="component" value="Unassembled WGS sequence"/>
</dbReference>
<gene>
    <name evidence="1" type="ORF">LSAT_V11C200087090</name>
</gene>
<evidence type="ECO:0000313" key="1">
    <source>
        <dbReference type="EMBL" id="KAJ0220217.1"/>
    </source>
</evidence>
<organism evidence="1 2">
    <name type="scientific">Lactuca sativa</name>
    <name type="common">Garden lettuce</name>
    <dbReference type="NCBI Taxonomy" id="4236"/>
    <lineage>
        <taxon>Eukaryota</taxon>
        <taxon>Viridiplantae</taxon>
        <taxon>Streptophyta</taxon>
        <taxon>Embryophyta</taxon>
        <taxon>Tracheophyta</taxon>
        <taxon>Spermatophyta</taxon>
        <taxon>Magnoliopsida</taxon>
        <taxon>eudicotyledons</taxon>
        <taxon>Gunneridae</taxon>
        <taxon>Pentapetalae</taxon>
        <taxon>asterids</taxon>
        <taxon>campanulids</taxon>
        <taxon>Asterales</taxon>
        <taxon>Asteraceae</taxon>
        <taxon>Cichorioideae</taxon>
        <taxon>Cichorieae</taxon>
        <taxon>Lactucinae</taxon>
        <taxon>Lactuca</taxon>
    </lineage>
</organism>
<keyword evidence="2" id="KW-1185">Reference proteome</keyword>
<proteinExistence type="predicted"/>
<dbReference type="EMBL" id="NBSK02000002">
    <property type="protein sequence ID" value="KAJ0220217.1"/>
    <property type="molecule type" value="Genomic_DNA"/>
</dbReference>
<comment type="caution">
    <text evidence="1">The sequence shown here is derived from an EMBL/GenBank/DDBJ whole genome shotgun (WGS) entry which is preliminary data.</text>
</comment>
<dbReference type="SUPFAM" id="SSF56219">
    <property type="entry name" value="DNase I-like"/>
    <property type="match status" value="1"/>
</dbReference>
<dbReference type="Gene3D" id="3.60.10.10">
    <property type="entry name" value="Endonuclease/exonuclease/phosphatase"/>
    <property type="match status" value="1"/>
</dbReference>
<protein>
    <recommendedName>
        <fullName evidence="3">Endonuclease/exonuclease/phosphatase domain-containing protein</fullName>
    </recommendedName>
</protein>
<reference evidence="1 2" key="1">
    <citation type="journal article" date="2017" name="Nat. Commun.">
        <title>Genome assembly with in vitro proximity ligation data and whole-genome triplication in lettuce.</title>
        <authorList>
            <person name="Reyes-Chin-Wo S."/>
            <person name="Wang Z."/>
            <person name="Yang X."/>
            <person name="Kozik A."/>
            <person name="Arikit S."/>
            <person name="Song C."/>
            <person name="Xia L."/>
            <person name="Froenicke L."/>
            <person name="Lavelle D.O."/>
            <person name="Truco M.J."/>
            <person name="Xia R."/>
            <person name="Zhu S."/>
            <person name="Xu C."/>
            <person name="Xu H."/>
            <person name="Xu X."/>
            <person name="Cox K."/>
            <person name="Korf I."/>
            <person name="Meyers B.C."/>
            <person name="Michelmore R.W."/>
        </authorList>
    </citation>
    <scope>NUCLEOTIDE SEQUENCE [LARGE SCALE GENOMIC DNA]</scope>
    <source>
        <strain evidence="2">cv. Salinas</strain>
        <tissue evidence="1">Seedlings</tissue>
    </source>
</reference>
<name>A0A9R1XUZ7_LACSA</name>
<dbReference type="AlphaFoldDB" id="A0A9R1XUZ7"/>
<accession>A0A9R1XUZ7</accession>